<dbReference type="InterPro" id="IPR008893">
    <property type="entry name" value="WGR_domain"/>
</dbReference>
<dbReference type="SMART" id="SM00773">
    <property type="entry name" value="WGR"/>
    <property type="match status" value="1"/>
</dbReference>
<evidence type="ECO:0000313" key="2">
    <source>
        <dbReference type="EMBL" id="OHT44900.1"/>
    </source>
</evidence>
<dbReference type="InterPro" id="IPR049809">
    <property type="entry name" value="YehF/YfeS-like_WGR"/>
</dbReference>
<dbReference type="Pfam" id="PF20103">
    <property type="entry name" value="DUF6493"/>
    <property type="match status" value="1"/>
</dbReference>
<dbReference type="InterPro" id="IPR056726">
    <property type="entry name" value="DUF7824"/>
</dbReference>
<proteinExistence type="predicted"/>
<evidence type="ECO:0000313" key="5">
    <source>
        <dbReference type="Proteomes" id="UP000198319"/>
    </source>
</evidence>
<evidence type="ECO:0000259" key="1">
    <source>
        <dbReference type="PROSITE" id="PS51977"/>
    </source>
</evidence>
<dbReference type="Proteomes" id="UP000180252">
    <property type="component" value="Unassembled WGS sequence"/>
</dbReference>
<dbReference type="Pfam" id="PF25149">
    <property type="entry name" value="DUF7825"/>
    <property type="match status" value="1"/>
</dbReference>
<accession>A0A1S1J537</accession>
<dbReference type="OrthoDB" id="6629398at2"/>
<dbReference type="EMBL" id="MIKE01000023">
    <property type="protein sequence ID" value="OHT44900.1"/>
    <property type="molecule type" value="Genomic_DNA"/>
</dbReference>
<dbReference type="InterPro" id="IPR050458">
    <property type="entry name" value="LolB"/>
</dbReference>
<dbReference type="Gene3D" id="2.20.140.10">
    <property type="entry name" value="WGR domain"/>
    <property type="match status" value="1"/>
</dbReference>
<dbReference type="PANTHER" id="PTHR30634:SF13">
    <property type="entry name" value="PROTEIN YEHF"/>
    <property type="match status" value="1"/>
</dbReference>
<dbReference type="InterPro" id="IPR036930">
    <property type="entry name" value="WGR_dom_sf"/>
</dbReference>
<evidence type="ECO:0000313" key="3">
    <source>
        <dbReference type="EMBL" id="OXB14636.1"/>
    </source>
</evidence>
<dbReference type="PROSITE" id="PS51977">
    <property type="entry name" value="WGR"/>
    <property type="match status" value="1"/>
</dbReference>
<protein>
    <submittedName>
        <fullName evidence="2">Molybdenum metabolism regulator</fullName>
    </submittedName>
</protein>
<reference evidence="4" key="2">
    <citation type="submission" date="2016-09" db="EMBL/GenBank/DDBJ databases">
        <authorList>
            <person name="Chen S."/>
            <person name="Walker E."/>
        </authorList>
    </citation>
    <scope>NUCLEOTIDE SEQUENCE [LARGE SCALE GENOMIC DNA]</scope>
    <source>
        <strain evidence="4">MSU</strain>
    </source>
</reference>
<dbReference type="RefSeq" id="WP_070907249.1">
    <property type="nucleotide sequence ID" value="NZ_MIKE01000023.1"/>
</dbReference>
<dbReference type="STRING" id="1278819.BHE19_09285"/>
<name>A0A1S1J537_9FLAO</name>
<dbReference type="CDD" id="cd07996">
    <property type="entry name" value="WGR_MMR_like"/>
    <property type="match status" value="1"/>
</dbReference>
<reference evidence="3 5" key="3">
    <citation type="submission" date="2016-11" db="EMBL/GenBank/DDBJ databases">
        <title>Whole genomes of Flavobacteriaceae.</title>
        <authorList>
            <person name="Stine C."/>
            <person name="Li C."/>
            <person name="Tadesse D."/>
        </authorList>
    </citation>
    <scope>NUCLEOTIDE SEQUENCE [LARGE SCALE GENOMIC DNA]</scope>
    <source>
        <strain evidence="3 5">ATCC BAA-2541</strain>
    </source>
</reference>
<reference evidence="2" key="1">
    <citation type="submission" date="2016-09" db="EMBL/GenBank/DDBJ databases">
        <authorList>
            <person name="Capua I."/>
            <person name="De Benedictis P."/>
            <person name="Joannis T."/>
            <person name="Lombin L.H."/>
            <person name="Cattoli G."/>
        </authorList>
    </citation>
    <scope>NUCLEOTIDE SEQUENCE [LARGE SCALE GENOMIC DNA]</scope>
    <source>
        <strain evidence="2">MSU</strain>
    </source>
</reference>
<gene>
    <name evidence="3" type="ORF">B0A71_21490</name>
    <name evidence="2" type="ORF">BHE19_09285</name>
</gene>
<dbReference type="AlphaFoldDB" id="A0A1S1J537"/>
<keyword evidence="5" id="KW-1185">Reference proteome</keyword>
<sequence>MKKSLKYIDGNSDKFWEINVTGFEFTVTYGKNGTSGTSQTKSFSTDEECLRNAEKLVSEKLKKGYSENGEVSIASKPKTGKAANSAAVLEEYDAIIKAKDIHLMLPFLKENAKGNVEALKKHIKKNKKYWTQYIDLSKEPEFLKKNKTGNNWGSSWGTRGDQKQKEMITLSAIALFDKADINSWDEVLQLLDEADQKSYVLDTLLWAKPNWLETFILDKVKRQDWVSVNYHILRKFEEEGLLQFNPELYALSLAATNEWRAKTKIRKFINTLVNDTKGYQRDIPELFNYETILHNSFFRDNDNQSYDEFQTWSIVYKTLLDEKKMDRSFFIENAIQIQTKEWNNNLKSFFRKRIEEFNATEEELIVFQENIFSFLHNAYPPITSYGIELVKKIYSHPKFKAKSFLEWLEPLMMRGDCKAAIKNALPILEKISKANPKLNNQIASILADVYVISDLTLQEKVSKIILKIGSSKDKVLKEKLSTYVTLMQGNIKSGLSQFLDEDVLMADDAGFEEYQFQPQKELVLTEEVQLPKDWNEILFQFGNFIASEEVLDTEILMNTYIQQRDLFPADYSAQLQPYQKQLNKFYFESVHKNYMKSFLSQKIENINNKLSTRDSHYLKINTLVLIRPLLEKVQQKIESNSKLPLLSFPSHKPYWVAPKVLLERVIAYQKANEEIDSLDLAIAIARMPRENTHEALPLLSEIEGELKALLSYCLGAEDKLTIDSGSLVSKLLATLGKTTKESGILSLWAVAARTFYPDHTFSEFENTYLKQVPFVVSPFQTEFSFKEKWNEWNNYKTHEKERSPSWYELRFELPQYIKTPNYLLYSLDIYKRSNSWDYNINYGGNTFYWHSLTPQNPDALVMTLLNNCVVPDGSKPELKGFLDVLNRPEMRFSDNVLLLFALCFFQEKKDLRLLASETLMNLIEKQTIDIEKFAEKAAFAATGKYGAFSRLTDGIIALKDISPIHNSALLQFFNTFFACLEVSEKLPTNFKKMVENYVDVLIKTNQKPSESVIAFFEQWKDNASLKSLIKQILK</sequence>
<dbReference type="SUPFAM" id="SSF142921">
    <property type="entry name" value="WGR domain-like"/>
    <property type="match status" value="1"/>
</dbReference>
<dbReference type="Proteomes" id="UP000198319">
    <property type="component" value="Unassembled WGS sequence"/>
</dbReference>
<dbReference type="Pfam" id="PF05406">
    <property type="entry name" value="WGR"/>
    <property type="match status" value="1"/>
</dbReference>
<dbReference type="Pfam" id="PF25148">
    <property type="entry name" value="DUF7824"/>
    <property type="match status" value="1"/>
</dbReference>
<dbReference type="InterPro" id="IPR045472">
    <property type="entry name" value="DUF6493"/>
</dbReference>
<evidence type="ECO:0000313" key="4">
    <source>
        <dbReference type="Proteomes" id="UP000180252"/>
    </source>
</evidence>
<feature type="domain" description="WGR" evidence="1">
    <location>
        <begin position="1"/>
        <end position="82"/>
    </location>
</feature>
<organism evidence="2 4">
    <name type="scientific">Flavobacterium tructae</name>
    <dbReference type="NCBI Taxonomy" id="1114873"/>
    <lineage>
        <taxon>Bacteria</taxon>
        <taxon>Pseudomonadati</taxon>
        <taxon>Bacteroidota</taxon>
        <taxon>Flavobacteriia</taxon>
        <taxon>Flavobacteriales</taxon>
        <taxon>Flavobacteriaceae</taxon>
        <taxon>Flavobacterium</taxon>
    </lineage>
</organism>
<comment type="caution">
    <text evidence="2">The sequence shown here is derived from an EMBL/GenBank/DDBJ whole genome shotgun (WGS) entry which is preliminary data.</text>
</comment>
<dbReference type="EMBL" id="MUHG01000036">
    <property type="protein sequence ID" value="OXB14636.1"/>
    <property type="molecule type" value="Genomic_DNA"/>
</dbReference>
<dbReference type="PANTHER" id="PTHR30634">
    <property type="entry name" value="OUTER MEMBRANE LOLAB LIPOPROTEIN INSERTION APPARATUS"/>
    <property type="match status" value="1"/>
</dbReference>
<dbReference type="InterPro" id="IPR056727">
    <property type="entry name" value="DUF7825"/>
</dbReference>